<feature type="transmembrane region" description="Helical" evidence="8">
    <location>
        <begin position="300"/>
        <end position="319"/>
    </location>
</feature>
<dbReference type="PROSITE" id="PS51012">
    <property type="entry name" value="ABC_TM2"/>
    <property type="match status" value="1"/>
</dbReference>
<dbReference type="RefSeq" id="WP_070251874.1">
    <property type="nucleotide sequence ID" value="NZ_LROM01000149.1"/>
</dbReference>
<dbReference type="PANTHER" id="PTHR30294">
    <property type="entry name" value="MEMBRANE COMPONENT OF ABC TRANSPORTER YHHJ-RELATED"/>
    <property type="match status" value="1"/>
</dbReference>
<dbReference type="GO" id="GO:0005886">
    <property type="term" value="C:plasma membrane"/>
    <property type="evidence" value="ECO:0007669"/>
    <property type="project" value="UniProtKB-SubCell"/>
</dbReference>
<evidence type="ECO:0000256" key="6">
    <source>
        <dbReference type="ARBA" id="ARBA00022989"/>
    </source>
</evidence>
<proteinExistence type="inferred from homology"/>
<name>A0A1E7W7M4_9BURK</name>
<evidence type="ECO:0000256" key="3">
    <source>
        <dbReference type="ARBA" id="ARBA00022448"/>
    </source>
</evidence>
<dbReference type="Pfam" id="PF12698">
    <property type="entry name" value="ABC2_membrane_3"/>
    <property type="match status" value="1"/>
</dbReference>
<dbReference type="InterPro" id="IPR013525">
    <property type="entry name" value="ABC2_TM"/>
</dbReference>
<feature type="transmembrane region" description="Helical" evidence="8">
    <location>
        <begin position="249"/>
        <end position="270"/>
    </location>
</feature>
<dbReference type="PANTHER" id="PTHR30294:SF38">
    <property type="entry name" value="TRANSPORT PERMEASE PROTEIN"/>
    <property type="match status" value="1"/>
</dbReference>
<sequence>MTAITPFLALVRKDLLLYVNDKRALMLHLLMPVLLAAIFGSLFGGSSKSNTGAIDIGLVVLDQSATGQKIAAGLKAEPTLRVTELTEAQAQEKVRAGKLSVAVVIPAGFGDAADSALFGGPKGNKPELPLYYDPSQSTVLAMVKGLLTQQVMQTTSAAVMGSAGAATTEKQLVEVRAAAPTDPAAAQLGDFLDSLKKFQDQRAVADAEKARTGATAGAELETGGMSMPFATRDEALSSGPKYNGYAHSFGGMGVQFILFMGIEMGIAMLAARRLGIWNRLLAAPISLATVVAGRAVSATVIAVGLLCAIFLCAALMFGVQVGSLAGFLGVAVGFALVTASFGLLIAAFGKTPEAARGIAVFATLIMVVLGGAWVPSFIFPQWMQTATLVMPTRWAIDGFDAVTWRGLGLAGAAPSIAVLLGFAVLFGGLAVAKFTRDGRG</sequence>
<keyword evidence="11" id="KW-1185">Reference proteome</keyword>
<feature type="transmembrane region" description="Helical" evidence="8">
    <location>
        <begin position="325"/>
        <end position="346"/>
    </location>
</feature>
<evidence type="ECO:0000256" key="7">
    <source>
        <dbReference type="ARBA" id="ARBA00023136"/>
    </source>
</evidence>
<gene>
    <name evidence="10" type="ORF">DUPY_49980</name>
</gene>
<dbReference type="Gene3D" id="3.40.1710.10">
    <property type="entry name" value="abc type-2 transporter like domain"/>
    <property type="match status" value="1"/>
</dbReference>
<dbReference type="EMBL" id="LROM01000149">
    <property type="protein sequence ID" value="OEZ92083.1"/>
    <property type="molecule type" value="Genomic_DNA"/>
</dbReference>
<feature type="domain" description="ABC transmembrane type-2" evidence="9">
    <location>
        <begin position="209"/>
        <end position="437"/>
    </location>
</feature>
<comment type="similarity">
    <text evidence="2">Belongs to the ABC-2 integral membrane protein family.</text>
</comment>
<feature type="transmembrane region" description="Helical" evidence="8">
    <location>
        <begin position="412"/>
        <end position="432"/>
    </location>
</feature>
<evidence type="ECO:0000313" key="11">
    <source>
        <dbReference type="Proteomes" id="UP000175989"/>
    </source>
</evidence>
<comment type="subcellular location">
    <subcellularLocation>
        <location evidence="1">Cell membrane</location>
        <topology evidence="1">Multi-pass membrane protein</topology>
    </subcellularLocation>
</comment>
<dbReference type="Proteomes" id="UP000175989">
    <property type="component" value="Unassembled WGS sequence"/>
</dbReference>
<evidence type="ECO:0000256" key="4">
    <source>
        <dbReference type="ARBA" id="ARBA00022475"/>
    </source>
</evidence>
<evidence type="ECO:0000256" key="5">
    <source>
        <dbReference type="ARBA" id="ARBA00022692"/>
    </source>
</evidence>
<comment type="caution">
    <text evidence="10">The sequence shown here is derived from an EMBL/GenBank/DDBJ whole genome shotgun (WGS) entry which is preliminary data.</text>
</comment>
<evidence type="ECO:0000259" key="9">
    <source>
        <dbReference type="PROSITE" id="PS51012"/>
    </source>
</evidence>
<keyword evidence="5 8" id="KW-0812">Transmembrane</keyword>
<keyword evidence="3" id="KW-0813">Transport</keyword>
<accession>A0A1E7W7M4</accession>
<evidence type="ECO:0000256" key="1">
    <source>
        <dbReference type="ARBA" id="ARBA00004651"/>
    </source>
</evidence>
<feature type="transmembrane region" description="Helical" evidence="8">
    <location>
        <begin position="276"/>
        <end position="293"/>
    </location>
</feature>
<dbReference type="PATRIC" id="fig|762836.4.peg.5139"/>
<keyword evidence="7 8" id="KW-0472">Membrane</keyword>
<reference evidence="11" key="1">
    <citation type="journal article" date="2016" name="Front. Microbiol.">
        <title>Molecular Keys to the Janthinobacterium and Duganella spp. Interaction with the Plant Pathogen Fusarium graminearum.</title>
        <authorList>
            <person name="Haack F.S."/>
            <person name="Poehlein A."/>
            <person name="Kroger C."/>
            <person name="Voigt C.A."/>
            <person name="Piepenbring M."/>
            <person name="Bode H.B."/>
            <person name="Daniel R."/>
            <person name="Schafer W."/>
            <person name="Streit W.R."/>
        </authorList>
    </citation>
    <scope>NUCLEOTIDE SEQUENCE [LARGE SCALE GENOMIC DNA]</scope>
    <source>
        <strain evidence="11">T54</strain>
    </source>
</reference>
<dbReference type="AlphaFoldDB" id="A0A1E7W7M4"/>
<evidence type="ECO:0000256" key="2">
    <source>
        <dbReference type="ARBA" id="ARBA00007783"/>
    </source>
</evidence>
<keyword evidence="4" id="KW-1003">Cell membrane</keyword>
<evidence type="ECO:0000313" key="10">
    <source>
        <dbReference type="EMBL" id="OEZ92083.1"/>
    </source>
</evidence>
<dbReference type="GO" id="GO:0140359">
    <property type="term" value="F:ABC-type transporter activity"/>
    <property type="evidence" value="ECO:0007669"/>
    <property type="project" value="InterPro"/>
</dbReference>
<evidence type="ECO:0000256" key="8">
    <source>
        <dbReference type="SAM" id="Phobius"/>
    </source>
</evidence>
<dbReference type="InterPro" id="IPR051449">
    <property type="entry name" value="ABC-2_transporter_component"/>
</dbReference>
<dbReference type="InterPro" id="IPR047817">
    <property type="entry name" value="ABC2_TM_bact-type"/>
</dbReference>
<dbReference type="OrthoDB" id="63188at2"/>
<keyword evidence="6 8" id="KW-1133">Transmembrane helix</keyword>
<organism evidence="10 11">
    <name type="scientific">Duganella phyllosphaerae</name>
    <dbReference type="NCBI Taxonomy" id="762836"/>
    <lineage>
        <taxon>Bacteria</taxon>
        <taxon>Pseudomonadati</taxon>
        <taxon>Pseudomonadota</taxon>
        <taxon>Betaproteobacteria</taxon>
        <taxon>Burkholderiales</taxon>
        <taxon>Oxalobacteraceae</taxon>
        <taxon>Telluria group</taxon>
        <taxon>Duganella</taxon>
    </lineage>
</organism>
<feature type="transmembrane region" description="Helical" evidence="8">
    <location>
        <begin position="358"/>
        <end position="379"/>
    </location>
</feature>
<feature type="transmembrane region" description="Helical" evidence="8">
    <location>
        <begin position="25"/>
        <end position="44"/>
    </location>
</feature>
<protein>
    <submittedName>
        <fullName evidence="10">ABC-2 family transporter protein</fullName>
    </submittedName>
</protein>